<gene>
    <name evidence="8" type="ORF">SAMN04487944_103205</name>
</gene>
<name>A0A1H9NM14_9BACI</name>
<keyword evidence="6" id="KW-0812">Transmembrane</keyword>
<dbReference type="InterPro" id="IPR019757">
    <property type="entry name" value="Pept_S26A_signal_pept_1_Lys-AS"/>
</dbReference>
<keyword evidence="9" id="KW-1185">Reference proteome</keyword>
<feature type="domain" description="Peptidase S26" evidence="7">
    <location>
        <begin position="10"/>
        <end position="173"/>
    </location>
</feature>
<dbReference type="InterPro" id="IPR036286">
    <property type="entry name" value="LexA/Signal_pep-like_sf"/>
</dbReference>
<reference evidence="8 9" key="1">
    <citation type="submission" date="2016-10" db="EMBL/GenBank/DDBJ databases">
        <authorList>
            <person name="de Groot N.N."/>
        </authorList>
    </citation>
    <scope>NUCLEOTIDE SEQUENCE [LARGE SCALE GENOMIC DNA]</scope>
    <source>
        <strain evidence="8 9">CGMCC 1.7727</strain>
    </source>
</reference>
<dbReference type="AlphaFoldDB" id="A0A1H9NM14"/>
<dbReference type="STRING" id="531814.SAMN04487944_103205"/>
<keyword evidence="6" id="KW-0645">Protease</keyword>
<evidence type="ECO:0000256" key="3">
    <source>
        <dbReference type="ARBA" id="ARBA00013208"/>
    </source>
</evidence>
<dbReference type="GO" id="GO:0004252">
    <property type="term" value="F:serine-type endopeptidase activity"/>
    <property type="evidence" value="ECO:0007669"/>
    <property type="project" value="InterPro"/>
</dbReference>
<evidence type="ECO:0000256" key="4">
    <source>
        <dbReference type="ARBA" id="ARBA00022801"/>
    </source>
</evidence>
<dbReference type="Gene3D" id="2.10.109.10">
    <property type="entry name" value="Umud Fragment, subunit A"/>
    <property type="match status" value="1"/>
</dbReference>
<feature type="transmembrane region" description="Helical" evidence="6">
    <location>
        <begin position="12"/>
        <end position="31"/>
    </location>
</feature>
<dbReference type="PANTHER" id="PTHR43390">
    <property type="entry name" value="SIGNAL PEPTIDASE I"/>
    <property type="match status" value="1"/>
</dbReference>
<dbReference type="GO" id="GO:0009003">
    <property type="term" value="F:signal peptidase activity"/>
    <property type="evidence" value="ECO:0007669"/>
    <property type="project" value="UniProtKB-EC"/>
</dbReference>
<dbReference type="InterPro" id="IPR019758">
    <property type="entry name" value="Pept_S26A_signal_pept_1_CS"/>
</dbReference>
<dbReference type="EMBL" id="FOGL01000003">
    <property type="protein sequence ID" value="SER36777.1"/>
    <property type="molecule type" value="Genomic_DNA"/>
</dbReference>
<dbReference type="GO" id="GO:0005886">
    <property type="term" value="C:plasma membrane"/>
    <property type="evidence" value="ECO:0007669"/>
    <property type="project" value="UniProtKB-SubCell"/>
</dbReference>
<evidence type="ECO:0000256" key="6">
    <source>
        <dbReference type="RuleBase" id="RU362042"/>
    </source>
</evidence>
<dbReference type="RefSeq" id="WP_089739786.1">
    <property type="nucleotide sequence ID" value="NZ_FOGL01000003.1"/>
</dbReference>
<feature type="active site" evidence="5">
    <location>
        <position position="40"/>
    </location>
</feature>
<evidence type="ECO:0000256" key="5">
    <source>
        <dbReference type="PIRSR" id="PIRSR600223-1"/>
    </source>
</evidence>
<dbReference type="PANTHER" id="PTHR43390:SF8">
    <property type="entry name" value="SIGNAL PEPTIDASE I"/>
    <property type="match status" value="1"/>
</dbReference>
<dbReference type="NCBIfam" id="TIGR02227">
    <property type="entry name" value="sigpep_I_bact"/>
    <property type="match status" value="1"/>
</dbReference>
<proteinExistence type="inferred from homology"/>
<protein>
    <recommendedName>
        <fullName evidence="3 6">Signal peptidase I</fullName>
        <ecNumber evidence="3 6">3.4.21.89</ecNumber>
    </recommendedName>
</protein>
<dbReference type="PROSITE" id="PS00760">
    <property type="entry name" value="SPASE_I_2"/>
    <property type="match status" value="1"/>
</dbReference>
<keyword evidence="6" id="KW-0472">Membrane</keyword>
<keyword evidence="4 6" id="KW-0378">Hydrolase</keyword>
<sequence>MDNKFVAELLSWLKALLIAVVIVLLCRHFLITPSIVKGESMMPNLEDGDRIILSKISQIDRFDEIAFEAPDSEDNYVKRVIGFPGDTIEMKDDQLIINGEPHEEEYLSEYKSNLAEGEKLTPDFTLYELTGEEVVPEGTFFVLGDNRRVSKDSRSFGFISEESVIGDVKMRIWPLESFGFIK</sequence>
<dbReference type="SUPFAM" id="SSF51306">
    <property type="entry name" value="LexA/Signal peptidase"/>
    <property type="match status" value="1"/>
</dbReference>
<evidence type="ECO:0000256" key="2">
    <source>
        <dbReference type="ARBA" id="ARBA00004401"/>
    </source>
</evidence>
<comment type="subcellular location">
    <subcellularLocation>
        <location evidence="2">Cell membrane</location>
        <topology evidence="2">Single-pass type II membrane protein</topology>
    </subcellularLocation>
    <subcellularLocation>
        <location evidence="6">Membrane</location>
        <topology evidence="6">Single-pass type II membrane protein</topology>
    </subcellularLocation>
</comment>
<dbReference type="EC" id="3.4.21.89" evidence="3 6"/>
<feature type="active site" evidence="5">
    <location>
        <position position="78"/>
    </location>
</feature>
<dbReference type="OrthoDB" id="9802919at2"/>
<dbReference type="GO" id="GO:0006465">
    <property type="term" value="P:signal peptide processing"/>
    <property type="evidence" value="ECO:0007669"/>
    <property type="project" value="InterPro"/>
</dbReference>
<evidence type="ECO:0000256" key="1">
    <source>
        <dbReference type="ARBA" id="ARBA00000677"/>
    </source>
</evidence>
<accession>A0A1H9NM14</accession>
<dbReference type="PRINTS" id="PR00727">
    <property type="entry name" value="LEADERPTASE"/>
</dbReference>
<keyword evidence="6" id="KW-1133">Transmembrane helix</keyword>
<comment type="catalytic activity">
    <reaction evidence="1 6">
        <text>Cleavage of hydrophobic, N-terminal signal or leader sequences from secreted and periplasmic proteins.</text>
        <dbReference type="EC" id="3.4.21.89"/>
    </reaction>
</comment>
<dbReference type="CDD" id="cd06530">
    <property type="entry name" value="S26_SPase_I"/>
    <property type="match status" value="1"/>
</dbReference>
<organism evidence="8 9">
    <name type="scientific">Gracilibacillus ureilyticus</name>
    <dbReference type="NCBI Taxonomy" id="531814"/>
    <lineage>
        <taxon>Bacteria</taxon>
        <taxon>Bacillati</taxon>
        <taxon>Bacillota</taxon>
        <taxon>Bacilli</taxon>
        <taxon>Bacillales</taxon>
        <taxon>Bacillaceae</taxon>
        <taxon>Gracilibacillus</taxon>
    </lineage>
</organism>
<dbReference type="PROSITE" id="PS00761">
    <property type="entry name" value="SPASE_I_3"/>
    <property type="match status" value="1"/>
</dbReference>
<dbReference type="Pfam" id="PF10502">
    <property type="entry name" value="Peptidase_S26"/>
    <property type="match status" value="1"/>
</dbReference>
<comment type="similarity">
    <text evidence="6">Belongs to the peptidase S26 family.</text>
</comment>
<evidence type="ECO:0000313" key="9">
    <source>
        <dbReference type="Proteomes" id="UP000199687"/>
    </source>
</evidence>
<dbReference type="InterPro" id="IPR000223">
    <property type="entry name" value="Pept_S26A_signal_pept_1"/>
</dbReference>
<dbReference type="Proteomes" id="UP000199687">
    <property type="component" value="Unassembled WGS sequence"/>
</dbReference>
<evidence type="ECO:0000259" key="7">
    <source>
        <dbReference type="Pfam" id="PF10502"/>
    </source>
</evidence>
<evidence type="ECO:0000313" key="8">
    <source>
        <dbReference type="EMBL" id="SER36777.1"/>
    </source>
</evidence>
<dbReference type="InterPro" id="IPR019533">
    <property type="entry name" value="Peptidase_S26"/>
</dbReference>